<keyword evidence="2" id="KW-0732">Signal</keyword>
<proteinExistence type="predicted"/>
<protein>
    <recommendedName>
        <fullName evidence="5">Secreted protein</fullName>
    </recommendedName>
</protein>
<evidence type="ECO:0000313" key="3">
    <source>
        <dbReference type="EMBL" id="GAA4096476.1"/>
    </source>
</evidence>
<dbReference type="EMBL" id="BAAAZG010000055">
    <property type="protein sequence ID" value="GAA4096476.1"/>
    <property type="molecule type" value="Genomic_DNA"/>
</dbReference>
<sequence length="368" mass="37116">MSMRTTGAGRSAGTVRMAVPVLAAGLAVAGAAPPAAAATAAPVGCRGGKGDTAALVRAIRAGGHISLSPGCTYTLTRPYGRGSVLPTITRSTRVNGRNAMIAYTGGAPVSSFFHVGAGAGGVSSAASPRQHPQGAPFAKPPIDLPGVLGGLLDGLGSAAGLRRTAAPGAVDQLRIELRDLRLSTRNARVTRAITVRRSARISLVNTGVVGRGRAAYAVPDGGLQVAGDVAGGTAQPCTVNGATPSFEMDVRPAPARRADSGPAPAGPATFLATLAPASAPERNAGPPLSLDAPSGGDWGGDWADPGWRDFDWRHYGRDLGSLLETDRPGPRTNTTVNCRTGVQGRTISVTTTTDSRVSTGRVSTGLLP</sequence>
<evidence type="ECO:0000313" key="4">
    <source>
        <dbReference type="Proteomes" id="UP001500683"/>
    </source>
</evidence>
<name>A0ABP7WTI4_9ACTN</name>
<gene>
    <name evidence="3" type="ORF">GCM10022214_70160</name>
</gene>
<organism evidence="3 4">
    <name type="scientific">Actinomadura miaoliensis</name>
    <dbReference type="NCBI Taxonomy" id="430685"/>
    <lineage>
        <taxon>Bacteria</taxon>
        <taxon>Bacillati</taxon>
        <taxon>Actinomycetota</taxon>
        <taxon>Actinomycetes</taxon>
        <taxon>Streptosporangiales</taxon>
        <taxon>Thermomonosporaceae</taxon>
        <taxon>Actinomadura</taxon>
    </lineage>
</organism>
<evidence type="ECO:0000256" key="1">
    <source>
        <dbReference type="SAM" id="MobiDB-lite"/>
    </source>
</evidence>
<feature type="region of interest" description="Disordered" evidence="1">
    <location>
        <begin position="278"/>
        <end position="297"/>
    </location>
</feature>
<evidence type="ECO:0000256" key="2">
    <source>
        <dbReference type="SAM" id="SignalP"/>
    </source>
</evidence>
<reference evidence="4" key="1">
    <citation type="journal article" date="2019" name="Int. J. Syst. Evol. Microbiol.">
        <title>The Global Catalogue of Microorganisms (GCM) 10K type strain sequencing project: providing services to taxonomists for standard genome sequencing and annotation.</title>
        <authorList>
            <consortium name="The Broad Institute Genomics Platform"/>
            <consortium name="The Broad Institute Genome Sequencing Center for Infectious Disease"/>
            <person name="Wu L."/>
            <person name="Ma J."/>
        </authorList>
    </citation>
    <scope>NUCLEOTIDE SEQUENCE [LARGE SCALE GENOMIC DNA]</scope>
    <source>
        <strain evidence="4">JCM 16702</strain>
    </source>
</reference>
<keyword evidence="4" id="KW-1185">Reference proteome</keyword>
<evidence type="ECO:0008006" key="5">
    <source>
        <dbReference type="Google" id="ProtNLM"/>
    </source>
</evidence>
<feature type="chain" id="PRO_5047438599" description="Secreted protein" evidence="2">
    <location>
        <begin position="38"/>
        <end position="368"/>
    </location>
</feature>
<dbReference type="Proteomes" id="UP001500683">
    <property type="component" value="Unassembled WGS sequence"/>
</dbReference>
<accession>A0ABP7WTI4</accession>
<feature type="region of interest" description="Disordered" evidence="1">
    <location>
        <begin position="348"/>
        <end position="368"/>
    </location>
</feature>
<feature type="signal peptide" evidence="2">
    <location>
        <begin position="1"/>
        <end position="37"/>
    </location>
</feature>
<comment type="caution">
    <text evidence="3">The sequence shown here is derived from an EMBL/GenBank/DDBJ whole genome shotgun (WGS) entry which is preliminary data.</text>
</comment>